<dbReference type="AlphaFoldDB" id="A0A1B6W1N0"/>
<organism evidence="1 2">
    <name type="scientific">Eikenella halliae</name>
    <dbReference type="NCBI Taxonomy" id="1795832"/>
    <lineage>
        <taxon>Bacteria</taxon>
        <taxon>Pseudomonadati</taxon>
        <taxon>Pseudomonadota</taxon>
        <taxon>Betaproteobacteria</taxon>
        <taxon>Neisseriales</taxon>
        <taxon>Neisseriaceae</taxon>
        <taxon>Eikenella</taxon>
    </lineage>
</organism>
<proteinExistence type="predicted"/>
<reference evidence="2" key="1">
    <citation type="submission" date="2016-05" db="EMBL/GenBank/DDBJ databases">
        <title>Draft genome of Corynebacterium afermentans subsp. afermentans LCDC 88199T.</title>
        <authorList>
            <person name="Bernier A.-M."/>
            <person name="Bernard K."/>
        </authorList>
    </citation>
    <scope>NUCLEOTIDE SEQUENCE [LARGE SCALE GENOMIC DNA]</scope>
    <source>
        <strain evidence="2">NML130454</strain>
    </source>
</reference>
<dbReference type="RefSeq" id="WP_064088752.1">
    <property type="nucleotide sequence ID" value="NZ_LXSQ01000003.1"/>
</dbReference>
<evidence type="ECO:0000313" key="1">
    <source>
        <dbReference type="EMBL" id="OAM44849.1"/>
    </source>
</evidence>
<keyword evidence="2" id="KW-1185">Reference proteome</keyword>
<dbReference type="STRING" id="1795832.A7Q00_00760"/>
<dbReference type="Proteomes" id="UP000077726">
    <property type="component" value="Unassembled WGS sequence"/>
</dbReference>
<name>A0A1B6W1N0_9NEIS</name>
<comment type="caution">
    <text evidence="1">The sequence shown here is derived from an EMBL/GenBank/DDBJ whole genome shotgun (WGS) entry which is preliminary data.</text>
</comment>
<sequence>MGNLQSVNIKPVCGGKRRHISIFALSFIVKAGKRNPACQGCLQGMVGGRLPNGLLLCVSGSLYPHQGYLKNLPARRRQFV</sequence>
<evidence type="ECO:0000313" key="2">
    <source>
        <dbReference type="Proteomes" id="UP000077726"/>
    </source>
</evidence>
<dbReference type="EMBL" id="LXSQ01000003">
    <property type="protein sequence ID" value="OAM44849.1"/>
    <property type="molecule type" value="Genomic_DNA"/>
</dbReference>
<gene>
    <name evidence="1" type="ORF">A7Q00_00760</name>
</gene>
<accession>A0A1B6W1N0</accession>
<protein>
    <submittedName>
        <fullName evidence="1">Uncharacterized protein</fullName>
    </submittedName>
</protein>